<gene>
    <name evidence="1" type="ORF">DI598_12200</name>
</gene>
<comment type="caution">
    <text evidence="1">The sequence shown here is derived from an EMBL/GenBank/DDBJ whole genome shotgun (WGS) entry which is preliminary data.</text>
</comment>
<organism evidence="1 2">
    <name type="scientific">Pseudopedobacter saltans</name>
    <dbReference type="NCBI Taxonomy" id="151895"/>
    <lineage>
        <taxon>Bacteria</taxon>
        <taxon>Pseudomonadati</taxon>
        <taxon>Bacteroidota</taxon>
        <taxon>Sphingobacteriia</taxon>
        <taxon>Sphingobacteriales</taxon>
        <taxon>Sphingobacteriaceae</taxon>
        <taxon>Pseudopedobacter</taxon>
    </lineage>
</organism>
<dbReference type="Proteomes" id="UP000249645">
    <property type="component" value="Unassembled WGS sequence"/>
</dbReference>
<accession>A0A2W5ESL9</accession>
<evidence type="ECO:0000313" key="1">
    <source>
        <dbReference type="EMBL" id="PZP46348.1"/>
    </source>
</evidence>
<proteinExistence type="predicted"/>
<reference evidence="1 2" key="1">
    <citation type="submission" date="2017-11" db="EMBL/GenBank/DDBJ databases">
        <title>Infants hospitalized years apart are colonized by the same room-sourced microbial strains.</title>
        <authorList>
            <person name="Brooks B."/>
            <person name="Olm M.R."/>
            <person name="Firek B.A."/>
            <person name="Baker R."/>
            <person name="Thomas B.C."/>
            <person name="Morowitz M.J."/>
            <person name="Banfield J.F."/>
        </authorList>
    </citation>
    <scope>NUCLEOTIDE SEQUENCE [LARGE SCALE GENOMIC DNA]</scope>
    <source>
        <strain evidence="1">S2_009_000_R2_76</strain>
    </source>
</reference>
<dbReference type="AlphaFoldDB" id="A0A2W5ESL9"/>
<protein>
    <submittedName>
        <fullName evidence="1">Uncharacterized protein</fullName>
    </submittedName>
</protein>
<sequence>MLFFCSFSFLSKGQNARDFKPYCESANLIYNQPKFFIDFIPQYSKKFFRYTSKKYIYPFQYNIIDKDSSICIGFSVYNLNSKQDSDKIIQKLFPGRKVNNEYKLPIKHKADSINHKINYYSYEKAEKLYNATIAGDYYMYNFENPYEKRFFNCRIVFMHKDNVGDAEIYYFYNEKEKNRVDKLIEESYKMLYFK</sequence>
<evidence type="ECO:0000313" key="2">
    <source>
        <dbReference type="Proteomes" id="UP000249645"/>
    </source>
</evidence>
<dbReference type="EMBL" id="QFOI01000228">
    <property type="protein sequence ID" value="PZP46348.1"/>
    <property type="molecule type" value="Genomic_DNA"/>
</dbReference>
<name>A0A2W5ESL9_9SPHI</name>